<dbReference type="AlphaFoldDB" id="C1MYB8"/>
<reference evidence="1 2" key="1">
    <citation type="journal article" date="2009" name="Science">
        <title>Green evolution and dynamic adaptations revealed by genomes of the marine picoeukaryotes Micromonas.</title>
        <authorList>
            <person name="Worden A.Z."/>
            <person name="Lee J.H."/>
            <person name="Mock T."/>
            <person name="Rouze P."/>
            <person name="Simmons M.P."/>
            <person name="Aerts A.L."/>
            <person name="Allen A.E."/>
            <person name="Cuvelier M.L."/>
            <person name="Derelle E."/>
            <person name="Everett M.V."/>
            <person name="Foulon E."/>
            <person name="Grimwood J."/>
            <person name="Gundlach H."/>
            <person name="Henrissat B."/>
            <person name="Napoli C."/>
            <person name="McDonald S.M."/>
            <person name="Parker M.S."/>
            <person name="Rombauts S."/>
            <person name="Salamov A."/>
            <person name="Von Dassow P."/>
            <person name="Badger J.H."/>
            <person name="Coutinho P.M."/>
            <person name="Demir E."/>
            <person name="Dubchak I."/>
            <person name="Gentemann C."/>
            <person name="Eikrem W."/>
            <person name="Gready J.E."/>
            <person name="John U."/>
            <person name="Lanier W."/>
            <person name="Lindquist E.A."/>
            <person name="Lucas S."/>
            <person name="Mayer K.F."/>
            <person name="Moreau H."/>
            <person name="Not F."/>
            <person name="Otillar R."/>
            <person name="Panaud O."/>
            <person name="Pangilinan J."/>
            <person name="Paulsen I."/>
            <person name="Piegu B."/>
            <person name="Poliakov A."/>
            <person name="Robbens S."/>
            <person name="Schmutz J."/>
            <person name="Toulza E."/>
            <person name="Wyss T."/>
            <person name="Zelensky A."/>
            <person name="Zhou K."/>
            <person name="Armbrust E.V."/>
            <person name="Bhattacharya D."/>
            <person name="Goodenough U.W."/>
            <person name="Van de Peer Y."/>
            <person name="Grigoriev I.V."/>
        </authorList>
    </citation>
    <scope>NUCLEOTIDE SEQUENCE [LARGE SCALE GENOMIC DNA]</scope>
    <source>
        <strain evidence="1 2">CCMP1545</strain>
    </source>
</reference>
<evidence type="ECO:0000313" key="2">
    <source>
        <dbReference type="Proteomes" id="UP000001876"/>
    </source>
</evidence>
<accession>C1MYB8</accession>
<organism evidence="2">
    <name type="scientific">Micromonas pusilla (strain CCMP1545)</name>
    <name type="common">Picoplanktonic green alga</name>
    <dbReference type="NCBI Taxonomy" id="564608"/>
    <lineage>
        <taxon>Eukaryota</taxon>
        <taxon>Viridiplantae</taxon>
        <taxon>Chlorophyta</taxon>
        <taxon>Mamiellophyceae</taxon>
        <taxon>Mamiellales</taxon>
        <taxon>Mamiellaceae</taxon>
        <taxon>Micromonas</taxon>
    </lineage>
</organism>
<dbReference type="KEGG" id="mpp:MICPUCDRAFT_68858"/>
<evidence type="ECO:0000313" key="1">
    <source>
        <dbReference type="EMBL" id="EEH55318.1"/>
    </source>
</evidence>
<gene>
    <name evidence="1" type="ORF">MICPUCDRAFT_68858</name>
</gene>
<dbReference type="Proteomes" id="UP000001876">
    <property type="component" value="Unassembled WGS sequence"/>
</dbReference>
<sequence>MMISSRRCIREREKLGLEGRAAASERTAASASWTNADDVFSKSVRSLRGAGGPTTLVVAPRLEDALRAIERAIEKSTTSASSSHVANGDWCEIELEGLVANARDSLRRFERDARGLVTQRTFNPAFIVADIARGEWDVAVGVVRGFVARLHDAYVKAVDAVCSHEETTNAPAEAASIRDENVCSRFRDAKAAIADVSRRATRLRVRHGAEEAIDLAHGTLDVLCNARIDANDATGAAKYALLLLRDVLERGV</sequence>
<name>C1MYB8_MICPC</name>
<dbReference type="EMBL" id="GG663742">
    <property type="protein sequence ID" value="EEH55318.1"/>
    <property type="molecule type" value="Genomic_DNA"/>
</dbReference>
<dbReference type="RefSeq" id="XP_003060549.1">
    <property type="nucleotide sequence ID" value="XM_003060503.1"/>
</dbReference>
<keyword evidence="2" id="KW-1185">Reference proteome</keyword>
<protein>
    <submittedName>
        <fullName evidence="1">Predicted protein</fullName>
    </submittedName>
</protein>
<proteinExistence type="predicted"/>
<dbReference type="GeneID" id="9685708"/>